<dbReference type="AlphaFoldDB" id="A0A7C2UQY9"/>
<proteinExistence type="predicted"/>
<evidence type="ECO:0000313" key="1">
    <source>
        <dbReference type="EMBL" id="HEU98167.1"/>
    </source>
</evidence>
<dbReference type="InterPro" id="IPR032466">
    <property type="entry name" value="Metal_Hydrolase"/>
</dbReference>
<dbReference type="SUPFAM" id="SSF51556">
    <property type="entry name" value="Metallo-dependent hydrolases"/>
    <property type="match status" value="1"/>
</dbReference>
<dbReference type="CDD" id="cd01292">
    <property type="entry name" value="metallo-dependent_hydrolases"/>
    <property type="match status" value="1"/>
</dbReference>
<dbReference type="Proteomes" id="UP000885664">
    <property type="component" value="Unassembled WGS sequence"/>
</dbReference>
<gene>
    <name evidence="1" type="ORF">ENO36_04875</name>
</gene>
<comment type="caution">
    <text evidence="1">The sequence shown here is derived from an EMBL/GenBank/DDBJ whole genome shotgun (WGS) entry which is preliminary data.</text>
</comment>
<reference evidence="1" key="1">
    <citation type="journal article" date="2020" name="mSystems">
        <title>Genome- and Community-Level Interaction Insights into Carbon Utilization and Element Cycling Functions of Hydrothermarchaeota in Hydrothermal Sediment.</title>
        <authorList>
            <person name="Zhou Z."/>
            <person name="Liu Y."/>
            <person name="Xu W."/>
            <person name="Pan J."/>
            <person name="Luo Z.H."/>
            <person name="Li M."/>
        </authorList>
    </citation>
    <scope>NUCLEOTIDE SEQUENCE [LARGE SCALE GENOMIC DNA]</scope>
    <source>
        <strain evidence="1">SpSt-1259</strain>
    </source>
</reference>
<protein>
    <recommendedName>
        <fullName evidence="2">Amidohydrolase-related domain-containing protein</fullName>
    </recommendedName>
</protein>
<sequence>MDGGKMMGGIFIHSLNFTDPFSLKEALSLVKSEGIPLSMHLNEGIEEAERLRKLVGDDVRGIAAVHCIEETEKCRELGLKIISCPISNLYLYGKTIESLSFVDAFGSDWPLVTGTMKKVLSKASEIYGISAELLRKATVGGYEVFGMRHEGDFAFYDEPLSSVASGKSEPKLVLIGWEEMVIEGKVEGEGKGEIEKKLKETIEDALAIYGM</sequence>
<evidence type="ECO:0008006" key="2">
    <source>
        <dbReference type="Google" id="ProtNLM"/>
    </source>
</evidence>
<dbReference type="EMBL" id="DSFE01000101">
    <property type="protein sequence ID" value="HEU98167.1"/>
    <property type="molecule type" value="Genomic_DNA"/>
</dbReference>
<dbReference type="Gene3D" id="3.20.20.140">
    <property type="entry name" value="Metal-dependent hydrolases"/>
    <property type="match status" value="1"/>
</dbReference>
<name>A0A7C2UQY9_9CREN</name>
<organism evidence="1">
    <name type="scientific">Fervidicoccus fontis</name>
    <dbReference type="NCBI Taxonomy" id="683846"/>
    <lineage>
        <taxon>Archaea</taxon>
        <taxon>Thermoproteota</taxon>
        <taxon>Thermoprotei</taxon>
        <taxon>Fervidicoccales</taxon>
        <taxon>Fervidicoccaceae</taxon>
        <taxon>Fervidicoccus</taxon>
    </lineage>
</organism>
<accession>A0A7C2UQY9</accession>